<evidence type="ECO:0000256" key="2">
    <source>
        <dbReference type="ARBA" id="ARBA00023125"/>
    </source>
</evidence>
<dbReference type="EMBL" id="CP034235">
    <property type="protein sequence ID" value="QGQ95441.1"/>
    <property type="molecule type" value="Genomic_DNA"/>
</dbReference>
<dbReference type="GO" id="GO:0000976">
    <property type="term" value="F:transcription cis-regulatory region binding"/>
    <property type="evidence" value="ECO:0007669"/>
    <property type="project" value="TreeGrafter"/>
</dbReference>
<evidence type="ECO:0000259" key="4">
    <source>
        <dbReference type="PROSITE" id="PS50932"/>
    </source>
</evidence>
<dbReference type="InterPro" id="IPR010982">
    <property type="entry name" value="Lambda_DNA-bd_dom_sf"/>
</dbReference>
<dbReference type="InterPro" id="IPR001761">
    <property type="entry name" value="Peripla_BP/Lac1_sug-bd_dom"/>
</dbReference>
<organism evidence="5 6">
    <name type="scientific">Paenibacillus psychroresistens</name>
    <dbReference type="NCBI Taxonomy" id="1778678"/>
    <lineage>
        <taxon>Bacteria</taxon>
        <taxon>Bacillati</taxon>
        <taxon>Bacillota</taxon>
        <taxon>Bacilli</taxon>
        <taxon>Bacillales</taxon>
        <taxon>Paenibacillaceae</taxon>
        <taxon>Paenibacillus</taxon>
    </lineage>
</organism>
<dbReference type="GO" id="GO:0003700">
    <property type="term" value="F:DNA-binding transcription factor activity"/>
    <property type="evidence" value="ECO:0007669"/>
    <property type="project" value="TreeGrafter"/>
</dbReference>
<dbReference type="CDD" id="cd06267">
    <property type="entry name" value="PBP1_LacI_sugar_binding-like"/>
    <property type="match status" value="1"/>
</dbReference>
<dbReference type="SUPFAM" id="SSF47413">
    <property type="entry name" value="lambda repressor-like DNA-binding domains"/>
    <property type="match status" value="1"/>
</dbReference>
<feature type="domain" description="HTH lacI-type" evidence="4">
    <location>
        <begin position="9"/>
        <end position="63"/>
    </location>
</feature>
<evidence type="ECO:0000313" key="6">
    <source>
        <dbReference type="Proteomes" id="UP000426246"/>
    </source>
</evidence>
<keyword evidence="6" id="KW-1185">Reference proteome</keyword>
<gene>
    <name evidence="5" type="ORF">EHS13_11380</name>
</gene>
<dbReference type="InterPro" id="IPR000843">
    <property type="entry name" value="HTH_LacI"/>
</dbReference>
<evidence type="ECO:0000256" key="3">
    <source>
        <dbReference type="ARBA" id="ARBA00023163"/>
    </source>
</evidence>
<protein>
    <submittedName>
        <fullName evidence="5">LacI family transcriptional regulator</fullName>
    </submittedName>
</protein>
<dbReference type="Proteomes" id="UP000426246">
    <property type="component" value="Chromosome"/>
</dbReference>
<dbReference type="AlphaFoldDB" id="A0A6B8RG57"/>
<dbReference type="KEGG" id="ppsc:EHS13_11380"/>
<dbReference type="PANTHER" id="PTHR30146">
    <property type="entry name" value="LACI-RELATED TRANSCRIPTIONAL REPRESSOR"/>
    <property type="match status" value="1"/>
</dbReference>
<evidence type="ECO:0000313" key="5">
    <source>
        <dbReference type="EMBL" id="QGQ95441.1"/>
    </source>
</evidence>
<dbReference type="Gene3D" id="3.40.50.2300">
    <property type="match status" value="2"/>
</dbReference>
<dbReference type="InterPro" id="IPR028082">
    <property type="entry name" value="Peripla_BP_I"/>
</dbReference>
<evidence type="ECO:0000256" key="1">
    <source>
        <dbReference type="ARBA" id="ARBA00023015"/>
    </source>
</evidence>
<accession>A0A6B8RG57</accession>
<dbReference type="SMART" id="SM00354">
    <property type="entry name" value="HTH_LACI"/>
    <property type="match status" value="1"/>
</dbReference>
<dbReference type="CDD" id="cd01392">
    <property type="entry name" value="HTH_LacI"/>
    <property type="match status" value="1"/>
</dbReference>
<keyword evidence="2" id="KW-0238">DNA-binding</keyword>
<reference evidence="6" key="1">
    <citation type="submission" date="2018-11" db="EMBL/GenBank/DDBJ databases">
        <title>Complete genome sequence of Paenibacillus sp. ML311-T8.</title>
        <authorList>
            <person name="Nam Y.-D."/>
            <person name="Kang J."/>
            <person name="Chung W.-H."/>
            <person name="Park Y.S."/>
        </authorList>
    </citation>
    <scope>NUCLEOTIDE SEQUENCE [LARGE SCALE GENOMIC DNA]</scope>
    <source>
        <strain evidence="6">ML311-T8</strain>
    </source>
</reference>
<dbReference type="Pfam" id="PF00356">
    <property type="entry name" value="LacI"/>
    <property type="match status" value="1"/>
</dbReference>
<name>A0A6B8RG57_9BACL</name>
<proteinExistence type="predicted"/>
<dbReference type="Gene3D" id="1.10.260.40">
    <property type="entry name" value="lambda repressor-like DNA-binding domains"/>
    <property type="match status" value="1"/>
</dbReference>
<keyword evidence="3" id="KW-0804">Transcription</keyword>
<dbReference type="PANTHER" id="PTHR30146:SF154">
    <property type="entry name" value="TRANSCRIPTION REGULATOR, MEMBER OF GALR FAMILY"/>
    <property type="match status" value="1"/>
</dbReference>
<sequence>MADSRITRVTLKDISLKTGYTINTVSRALKNKDDISTQTRELIQKTAKDMGYINNSLASSLRSGSTKTIAIILGDISNPHFAIMVKEIEKSIRKHGYVSLVINTEENSELEEQAINSALGKQVDGIIICPVQKSVDNIEYLKRTGIPFVLLGRRFERTDFDYVICDDTNGGYLATKHLLEKEHKRILILKGPDYISSAKDRLDGYVKAMNEHHMEIDNELIQEVGVVSGDSRQVIKRVLDEGIQFTAVVAFNDMMAWEVIYTLNRRGYKVPDNIAVVGFDNIQSRFFFPFPLTTIANSKSKMSKRAVDILLKKINDPKSHTIFNEIIQTQLIVRDST</sequence>
<dbReference type="OrthoDB" id="9775106at2"/>
<dbReference type="RefSeq" id="WP_155700478.1">
    <property type="nucleotide sequence ID" value="NZ_CP034235.1"/>
</dbReference>
<dbReference type="PROSITE" id="PS50932">
    <property type="entry name" value="HTH_LACI_2"/>
    <property type="match status" value="1"/>
</dbReference>
<keyword evidence="1" id="KW-0805">Transcription regulation</keyword>
<dbReference type="SUPFAM" id="SSF53822">
    <property type="entry name" value="Periplasmic binding protein-like I"/>
    <property type="match status" value="1"/>
</dbReference>
<dbReference type="Pfam" id="PF00532">
    <property type="entry name" value="Peripla_BP_1"/>
    <property type="match status" value="1"/>
</dbReference>